<dbReference type="InterPro" id="IPR032776">
    <property type="entry name" value="CECR6/TMEM121"/>
</dbReference>
<dbReference type="AlphaFoldDB" id="A0AAD9G6T4"/>
<feature type="transmembrane region" description="Helical" evidence="3">
    <location>
        <begin position="510"/>
        <end position="533"/>
    </location>
</feature>
<comment type="similarity">
    <text evidence="1">Belongs to the TMEM121 family.</text>
</comment>
<proteinExistence type="inferred from homology"/>
<dbReference type="Proteomes" id="UP001195914">
    <property type="component" value="Unassembled WGS sequence"/>
</dbReference>
<accession>A0AAD9G6T4</accession>
<feature type="transmembrane region" description="Helical" evidence="3">
    <location>
        <begin position="12"/>
        <end position="29"/>
    </location>
</feature>
<feature type="transmembrane region" description="Helical" evidence="3">
    <location>
        <begin position="415"/>
        <end position="436"/>
    </location>
</feature>
<feature type="region of interest" description="Disordered" evidence="2">
    <location>
        <begin position="299"/>
        <end position="323"/>
    </location>
</feature>
<comment type="caution">
    <text evidence="4">The sequence shown here is derived from an EMBL/GenBank/DDBJ whole genome shotgun (WGS) entry which is preliminary data.</text>
</comment>
<feature type="transmembrane region" description="Helical" evidence="3">
    <location>
        <begin position="41"/>
        <end position="61"/>
    </location>
</feature>
<gene>
    <name evidence="4" type="ORF">X943_000937</name>
</gene>
<evidence type="ECO:0000313" key="5">
    <source>
        <dbReference type="Proteomes" id="UP001195914"/>
    </source>
</evidence>
<evidence type="ECO:0000256" key="2">
    <source>
        <dbReference type="SAM" id="MobiDB-lite"/>
    </source>
</evidence>
<feature type="transmembrane region" description="Helical" evidence="3">
    <location>
        <begin position="680"/>
        <end position="700"/>
    </location>
</feature>
<dbReference type="EMBL" id="JAHBMH010000073">
    <property type="protein sequence ID" value="KAK1932819.1"/>
    <property type="molecule type" value="Genomic_DNA"/>
</dbReference>
<evidence type="ECO:0000256" key="3">
    <source>
        <dbReference type="SAM" id="Phobius"/>
    </source>
</evidence>
<keyword evidence="3" id="KW-0472">Membrane</keyword>
<organism evidence="4 5">
    <name type="scientific">Babesia divergens</name>
    <dbReference type="NCBI Taxonomy" id="32595"/>
    <lineage>
        <taxon>Eukaryota</taxon>
        <taxon>Sar</taxon>
        <taxon>Alveolata</taxon>
        <taxon>Apicomplexa</taxon>
        <taxon>Aconoidasida</taxon>
        <taxon>Piroplasmida</taxon>
        <taxon>Babesiidae</taxon>
        <taxon>Babesia</taxon>
    </lineage>
</organism>
<keyword evidence="3" id="KW-0812">Transmembrane</keyword>
<evidence type="ECO:0000256" key="1">
    <source>
        <dbReference type="ARBA" id="ARBA00007711"/>
    </source>
</evidence>
<sequence length="765" mass="86589">MLVPERNELIPWRTVSYVMCILLLGLQHVGMMHYMYQCQSWCLYLAILDAICLCNWIFYTVPKMIGIKGANCWIIYSRMMTVKILVVYYIVFPSVIAKRGIVLRYPCGASTEILLLLLLTPTLYALMSFRAGVHLYGGLNCISSERLMHTDLIIHVALDLLDVVDMCHIFTTITNTLQHKNYILKAFCGVVVGTGVFLHSYSFPRMSETSKFKNSSGFKGDSLQSASDIYYCRKYAAIVGIFFVDVPFGILRFVAWLLLAKHSIFGLFLLKNICFVMIQASRIRHCSIGIRTLNSSKELNNSHDDDPMDEDAAPMGNAASRSDYKKPSVRFSTMVDPLKDDIEDNPLHRRTIRLSTMHMRKSCATRITIPEGFSIAVVNFKRLLQKILMVITVGSKSEIAHLLDSKLHLSLWQNAMMAIPHIVVWVTEVTIVIMLYRLDEKPVVDYRGLFDFVGLSKLSFNDLPLGLKATPIVILAASLINLICWSLVGPLLGAIFVAIHVLVTLVSFSYVLLSLSEFIPALHILAFISQHIMGTPRDYLFFLFGIRPFLNLLSGLYPFLCLTLGKHYIFYINPSVVNMQNSDLLRDSVKFINNKFAIKADAMSHDESCAISLASLLALTNATIMCAPPSGHSILVGPNLIKATRLDMALVSSHKNMFMRTGMIRMYCILMVVGKNGHAYSCAIMFYMLHMLLIALYGLYSMSVRRINIEAVSTQAVCLDILKETKSQRVRYNKLMAYEKNHVNTRPLTTNHYIFKKHQRNKLFL</sequence>
<dbReference type="Pfam" id="PF14997">
    <property type="entry name" value="CECR6_TMEM121"/>
    <property type="match status" value="1"/>
</dbReference>
<feature type="transmembrane region" description="Helical" evidence="3">
    <location>
        <begin position="539"/>
        <end position="560"/>
    </location>
</feature>
<feature type="transmembrane region" description="Helical" evidence="3">
    <location>
        <begin position="472"/>
        <end position="503"/>
    </location>
</feature>
<feature type="transmembrane region" description="Helical" evidence="3">
    <location>
        <begin position="113"/>
        <end position="132"/>
    </location>
</feature>
<feature type="transmembrane region" description="Helical" evidence="3">
    <location>
        <begin position="235"/>
        <end position="259"/>
    </location>
</feature>
<reference evidence="4" key="2">
    <citation type="submission" date="2021-05" db="EMBL/GenBank/DDBJ databases">
        <authorList>
            <person name="Pain A."/>
        </authorList>
    </citation>
    <scope>NUCLEOTIDE SEQUENCE</scope>
    <source>
        <strain evidence="4">1802A</strain>
    </source>
</reference>
<evidence type="ECO:0000313" key="4">
    <source>
        <dbReference type="EMBL" id="KAK1932819.1"/>
    </source>
</evidence>
<feature type="transmembrane region" description="Helical" evidence="3">
    <location>
        <begin position="73"/>
        <end position="92"/>
    </location>
</feature>
<protein>
    <submittedName>
        <fullName evidence="4">Membrane protein</fullName>
    </submittedName>
</protein>
<keyword evidence="3" id="KW-1133">Transmembrane helix</keyword>
<feature type="transmembrane region" description="Helical" evidence="3">
    <location>
        <begin position="182"/>
        <end position="201"/>
    </location>
</feature>
<reference evidence="4" key="1">
    <citation type="journal article" date="2014" name="Nucleic Acids Res.">
        <title>The evolutionary dynamics of variant antigen genes in Babesia reveal a history of genomic innovation underlying host-parasite interaction.</title>
        <authorList>
            <person name="Jackson A.P."/>
            <person name="Otto T.D."/>
            <person name="Darby A."/>
            <person name="Ramaprasad A."/>
            <person name="Xia D."/>
            <person name="Echaide I.E."/>
            <person name="Farber M."/>
            <person name="Gahlot S."/>
            <person name="Gamble J."/>
            <person name="Gupta D."/>
            <person name="Gupta Y."/>
            <person name="Jackson L."/>
            <person name="Malandrin L."/>
            <person name="Malas T.B."/>
            <person name="Moussa E."/>
            <person name="Nair M."/>
            <person name="Reid A.J."/>
            <person name="Sanders M."/>
            <person name="Sharma J."/>
            <person name="Tracey A."/>
            <person name="Quail M.A."/>
            <person name="Weir W."/>
            <person name="Wastling J.M."/>
            <person name="Hall N."/>
            <person name="Willadsen P."/>
            <person name="Lingelbach K."/>
            <person name="Shiels B."/>
            <person name="Tait A."/>
            <person name="Berriman M."/>
            <person name="Allred D.R."/>
            <person name="Pain A."/>
        </authorList>
    </citation>
    <scope>NUCLEOTIDE SEQUENCE</scope>
    <source>
        <strain evidence="4">1802A</strain>
    </source>
</reference>
<keyword evidence="5" id="KW-1185">Reference proteome</keyword>
<name>A0AAD9G6T4_BABDI</name>